<dbReference type="GO" id="GO:0097228">
    <property type="term" value="C:sperm principal piece"/>
    <property type="evidence" value="ECO:0007669"/>
    <property type="project" value="TreeGrafter"/>
</dbReference>
<dbReference type="Gene3D" id="1.10.287.70">
    <property type="match status" value="1"/>
</dbReference>
<dbReference type="Pfam" id="PF00520">
    <property type="entry name" value="Ion_trans"/>
    <property type="match status" value="1"/>
</dbReference>
<dbReference type="SUPFAM" id="SSF81324">
    <property type="entry name" value="Voltage-gated potassium channels"/>
    <property type="match status" value="1"/>
</dbReference>
<dbReference type="InterPro" id="IPR028744">
    <property type="entry name" value="CatSper4"/>
</dbReference>
<reference evidence="7" key="1">
    <citation type="submission" date="2025-08" db="UniProtKB">
        <authorList>
            <consortium name="Ensembl"/>
        </authorList>
    </citation>
    <scope>IDENTIFICATION</scope>
</reference>
<feature type="transmembrane region" description="Helical" evidence="5">
    <location>
        <begin position="113"/>
        <end position="133"/>
    </location>
</feature>
<protein>
    <recommendedName>
        <fullName evidence="6">Ion transport domain-containing protein</fullName>
    </recommendedName>
</protein>
<name>A0A8C6VII8_NAJNA</name>
<dbReference type="GO" id="GO:0036128">
    <property type="term" value="C:CatSper complex"/>
    <property type="evidence" value="ECO:0007669"/>
    <property type="project" value="InterPro"/>
</dbReference>
<feature type="transmembrane region" description="Helical" evidence="5">
    <location>
        <begin position="78"/>
        <end position="101"/>
    </location>
</feature>
<evidence type="ECO:0000256" key="3">
    <source>
        <dbReference type="ARBA" id="ARBA00022989"/>
    </source>
</evidence>
<dbReference type="GO" id="GO:0006814">
    <property type="term" value="P:sodium ion transport"/>
    <property type="evidence" value="ECO:0007669"/>
    <property type="project" value="TreeGrafter"/>
</dbReference>
<dbReference type="GO" id="GO:0030317">
    <property type="term" value="P:flagellated sperm motility"/>
    <property type="evidence" value="ECO:0007669"/>
    <property type="project" value="InterPro"/>
</dbReference>
<dbReference type="GO" id="GO:0005245">
    <property type="term" value="F:voltage-gated calcium channel activity"/>
    <property type="evidence" value="ECO:0007669"/>
    <property type="project" value="TreeGrafter"/>
</dbReference>
<feature type="transmembrane region" description="Helical" evidence="5">
    <location>
        <begin position="172"/>
        <end position="195"/>
    </location>
</feature>
<reference evidence="7" key="2">
    <citation type="submission" date="2025-09" db="UniProtKB">
        <authorList>
            <consortium name="Ensembl"/>
        </authorList>
    </citation>
    <scope>IDENTIFICATION</scope>
</reference>
<evidence type="ECO:0000259" key="6">
    <source>
        <dbReference type="Pfam" id="PF00520"/>
    </source>
</evidence>
<feature type="transmembrane region" description="Helical" evidence="5">
    <location>
        <begin position="48"/>
        <end position="66"/>
    </location>
</feature>
<dbReference type="InterPro" id="IPR005821">
    <property type="entry name" value="Ion_trans_dom"/>
</dbReference>
<comment type="subcellular location">
    <subcellularLocation>
        <location evidence="1">Membrane</location>
        <topology evidence="1">Multi-pass membrane protein</topology>
    </subcellularLocation>
</comment>
<evidence type="ECO:0000313" key="8">
    <source>
        <dbReference type="Proteomes" id="UP000694559"/>
    </source>
</evidence>
<keyword evidence="8" id="KW-1185">Reference proteome</keyword>
<evidence type="ECO:0000256" key="2">
    <source>
        <dbReference type="ARBA" id="ARBA00022692"/>
    </source>
</evidence>
<evidence type="ECO:0000256" key="4">
    <source>
        <dbReference type="ARBA" id="ARBA00023136"/>
    </source>
</evidence>
<feature type="transmembrane region" description="Helical" evidence="5">
    <location>
        <begin position="237"/>
        <end position="262"/>
    </location>
</feature>
<keyword evidence="3 5" id="KW-1133">Transmembrane helix</keyword>
<evidence type="ECO:0000313" key="7">
    <source>
        <dbReference type="Ensembl" id="ENSNNAP00000007045.1"/>
    </source>
</evidence>
<organism evidence="7 8">
    <name type="scientific">Naja naja</name>
    <name type="common">Indian cobra</name>
    <dbReference type="NCBI Taxonomy" id="35670"/>
    <lineage>
        <taxon>Eukaryota</taxon>
        <taxon>Metazoa</taxon>
        <taxon>Chordata</taxon>
        <taxon>Craniata</taxon>
        <taxon>Vertebrata</taxon>
        <taxon>Euteleostomi</taxon>
        <taxon>Lepidosauria</taxon>
        <taxon>Squamata</taxon>
        <taxon>Bifurcata</taxon>
        <taxon>Unidentata</taxon>
        <taxon>Episquamata</taxon>
        <taxon>Toxicofera</taxon>
        <taxon>Serpentes</taxon>
        <taxon>Colubroidea</taxon>
        <taxon>Elapidae</taxon>
        <taxon>Elapinae</taxon>
        <taxon>Naja</taxon>
    </lineage>
</organism>
<dbReference type="Ensembl" id="ENSNNAT00000007393.1">
    <property type="protein sequence ID" value="ENSNNAP00000007045.1"/>
    <property type="gene ID" value="ENSNNAG00000004723.1"/>
</dbReference>
<accession>A0A8C6VII8</accession>
<evidence type="ECO:0000256" key="5">
    <source>
        <dbReference type="SAM" id="Phobius"/>
    </source>
</evidence>
<dbReference type="Gene3D" id="1.20.120.350">
    <property type="entry name" value="Voltage-gated potassium channels. Chain C"/>
    <property type="match status" value="1"/>
</dbReference>
<feature type="domain" description="Ion transport" evidence="6">
    <location>
        <begin position="46"/>
        <end position="268"/>
    </location>
</feature>
<sequence>MIMAYSSCQVLIVNNNQRTTPLFLQQDDWDVEEFISKICMGRFLHHPAFKILLATVVIVNAIIISLRTEPTLEDKYFGVFNAIDTIVLAFLICEVILNWYYGFRLYWKDGWNIINFSIVLYLGVGLVINYIQMYMDTVSIFPSRVMRLIQVCSLVSGLARMIQVILKSIPDMANIMILLFAIMLVFSVFGVTLFGTLVPKHFGNLGTALYSLFICITQDGWISIYNDFETEGLALEIGGALYFFIFITFGAFIFANLLVAVVTTNLEQSMSDCLIIQLFEQDGTDDDYTASLSEAVHIKEVIQATPMVHHQELLSLGTLANLNDTTCEDLCLVLEAISENLKEYQMIRDALDQYVSPNGNFQMFNCTGHLISFSI</sequence>
<feature type="transmembrane region" description="Helical" evidence="5">
    <location>
        <begin position="207"/>
        <end position="225"/>
    </location>
</feature>
<keyword evidence="4 5" id="KW-0472">Membrane</keyword>
<evidence type="ECO:0000256" key="1">
    <source>
        <dbReference type="ARBA" id="ARBA00004141"/>
    </source>
</evidence>
<keyword evidence="2 5" id="KW-0812">Transmembrane</keyword>
<proteinExistence type="predicted"/>
<dbReference type="PANTHER" id="PTHR47077:SF1">
    <property type="entry name" value="CATION CHANNEL SPERM-ASSOCIATED PROTEIN 4"/>
    <property type="match status" value="1"/>
</dbReference>
<dbReference type="GO" id="GO:0001669">
    <property type="term" value="C:acrosomal vesicle"/>
    <property type="evidence" value="ECO:0007669"/>
    <property type="project" value="TreeGrafter"/>
</dbReference>
<dbReference type="GO" id="GO:0005227">
    <property type="term" value="F:calcium-activated cation channel activity"/>
    <property type="evidence" value="ECO:0007669"/>
    <property type="project" value="InterPro"/>
</dbReference>
<dbReference type="AlphaFoldDB" id="A0A8C6VII8"/>
<dbReference type="GO" id="GO:0048240">
    <property type="term" value="P:sperm capacitation"/>
    <property type="evidence" value="ECO:0007669"/>
    <property type="project" value="TreeGrafter"/>
</dbReference>
<dbReference type="OMA" id="CELLLGW"/>
<dbReference type="PANTHER" id="PTHR47077">
    <property type="entry name" value="ION_TRANS DOMAIN-CONTAINING PROTEIN"/>
    <property type="match status" value="1"/>
</dbReference>
<dbReference type="Proteomes" id="UP000694559">
    <property type="component" value="Unplaced"/>
</dbReference>
<dbReference type="GeneTree" id="ENSGT00940000161879"/>
<dbReference type="OrthoDB" id="9048483at2759"/>
<dbReference type="InterPro" id="IPR027359">
    <property type="entry name" value="Volt_channel_dom_sf"/>
</dbReference>